<dbReference type="GO" id="GO:0004526">
    <property type="term" value="F:ribonuclease P activity"/>
    <property type="evidence" value="ECO:0007669"/>
    <property type="project" value="TreeGrafter"/>
</dbReference>
<dbReference type="InParanoid" id="F0XLT4"/>
<dbReference type="RefSeq" id="XP_014170548.1">
    <property type="nucleotide sequence ID" value="XM_014315073.1"/>
</dbReference>
<reference evidence="3 4" key="1">
    <citation type="journal article" date="2011" name="Proc. Natl. Acad. Sci. U.S.A.">
        <title>Genome and transcriptome analyses of the mountain pine beetle-fungal symbiont Grosmannia clavigera, a lodgepole pine pathogen.</title>
        <authorList>
            <person name="DiGuistini S."/>
            <person name="Wang Y."/>
            <person name="Liao N.Y."/>
            <person name="Taylor G."/>
            <person name="Tanguay P."/>
            <person name="Feau N."/>
            <person name="Henrissat B."/>
            <person name="Chan S.K."/>
            <person name="Hesse-Orce U."/>
            <person name="Alamouti S.M."/>
            <person name="Tsui C.K.M."/>
            <person name="Docking R.T."/>
            <person name="Levasseur A."/>
            <person name="Haridas S."/>
            <person name="Robertson G."/>
            <person name="Birol I."/>
            <person name="Holt R.A."/>
            <person name="Marra M.A."/>
            <person name="Hamelin R.C."/>
            <person name="Hirst M."/>
            <person name="Jones S.J.M."/>
            <person name="Bohlmann J."/>
            <person name="Breuil C."/>
        </authorList>
    </citation>
    <scope>NUCLEOTIDE SEQUENCE [LARGE SCALE GENOMIC DNA]</scope>
    <source>
        <strain evidence="4">kw1407 / UAMH 11150</strain>
    </source>
</reference>
<dbReference type="HOGENOM" id="CLU_115053_1_1_1"/>
<protein>
    <recommendedName>
        <fullName evidence="2">Ribonucleases P/MRP subunit Pop8-like domain-containing protein</fullName>
    </recommendedName>
</protein>
<dbReference type="GO" id="GO:0034965">
    <property type="term" value="P:intronic box C/D snoRNA processing"/>
    <property type="evidence" value="ECO:0007669"/>
    <property type="project" value="TreeGrafter"/>
</dbReference>
<evidence type="ECO:0000313" key="3">
    <source>
        <dbReference type="EMBL" id="EFX01066.1"/>
    </source>
</evidence>
<evidence type="ECO:0000313" key="4">
    <source>
        <dbReference type="Proteomes" id="UP000007796"/>
    </source>
</evidence>
<name>F0XLT4_GROCL</name>
<dbReference type="OrthoDB" id="5530243at2759"/>
<dbReference type="EMBL" id="GL629794">
    <property type="protein sequence ID" value="EFX01066.1"/>
    <property type="molecule type" value="Genomic_DNA"/>
</dbReference>
<dbReference type="eggNOG" id="ENOG502SCWV">
    <property type="taxonomic scope" value="Eukaryota"/>
</dbReference>
<evidence type="ECO:0000259" key="2">
    <source>
        <dbReference type="Pfam" id="PF20976"/>
    </source>
</evidence>
<dbReference type="GO" id="GO:0008033">
    <property type="term" value="P:tRNA processing"/>
    <property type="evidence" value="ECO:0007669"/>
    <property type="project" value="InterPro"/>
</dbReference>
<dbReference type="GO" id="GO:0000294">
    <property type="term" value="P:nuclear-transcribed mRNA catabolic process, RNase MRP-dependent"/>
    <property type="evidence" value="ECO:0007669"/>
    <property type="project" value="TreeGrafter"/>
</dbReference>
<accession>F0XLT4</accession>
<dbReference type="Pfam" id="PF20976">
    <property type="entry name" value="Pop8"/>
    <property type="match status" value="1"/>
</dbReference>
<dbReference type="PANTHER" id="PTHR28173:SF1">
    <property type="entry name" value="RIBONUCLEASES P_MRP PROTEIN SUBUNIT POP8"/>
    <property type="match status" value="1"/>
</dbReference>
<dbReference type="STRING" id="655863.F0XLT4"/>
<dbReference type="GeneID" id="25979394"/>
<dbReference type="Proteomes" id="UP000007796">
    <property type="component" value="Unassembled WGS sequence"/>
</dbReference>
<gene>
    <name evidence="3" type="ORF">CMQ_6008</name>
</gene>
<dbReference type="InterPro" id="IPR020347">
    <property type="entry name" value="Pop8"/>
</dbReference>
<keyword evidence="4" id="KW-1185">Reference proteome</keyword>
<evidence type="ECO:0000256" key="1">
    <source>
        <dbReference type="SAM" id="MobiDB-lite"/>
    </source>
</evidence>
<dbReference type="PANTHER" id="PTHR28173">
    <property type="entry name" value="RIBONUCLEASES P/MRP PROTEIN SUBUNIT POP8"/>
    <property type="match status" value="1"/>
</dbReference>
<sequence>MASEEHQEDASMEDTPLAASIEAATRNRGKKQGKTRELYSCTISKPPFAYVHIEAATSRQTDTVGSVIDPLQIRSYCTAALKQFVGATGAGMPLDLLKIDGRQFWIRLPREDLSFFAAALAAWSFTDQDGVTTVLRLLASGNWLGSLLGRTRLPQLWET</sequence>
<dbReference type="InterPro" id="IPR049128">
    <property type="entry name" value="Pop8-like_dom"/>
</dbReference>
<dbReference type="GO" id="GO:0000171">
    <property type="term" value="F:ribonuclease MRP activity"/>
    <property type="evidence" value="ECO:0007669"/>
    <property type="project" value="TreeGrafter"/>
</dbReference>
<dbReference type="GO" id="GO:0005655">
    <property type="term" value="C:nucleolar ribonuclease P complex"/>
    <property type="evidence" value="ECO:0007669"/>
    <property type="project" value="InterPro"/>
</dbReference>
<feature type="region of interest" description="Disordered" evidence="1">
    <location>
        <begin position="1"/>
        <end position="36"/>
    </location>
</feature>
<dbReference type="AlphaFoldDB" id="F0XLT4"/>
<organism evidence="4">
    <name type="scientific">Grosmannia clavigera (strain kw1407 / UAMH 11150)</name>
    <name type="common">Blue stain fungus</name>
    <name type="synonym">Graphiocladiella clavigera</name>
    <dbReference type="NCBI Taxonomy" id="655863"/>
    <lineage>
        <taxon>Eukaryota</taxon>
        <taxon>Fungi</taxon>
        <taxon>Dikarya</taxon>
        <taxon>Ascomycota</taxon>
        <taxon>Pezizomycotina</taxon>
        <taxon>Sordariomycetes</taxon>
        <taxon>Sordariomycetidae</taxon>
        <taxon>Ophiostomatales</taxon>
        <taxon>Ophiostomataceae</taxon>
        <taxon>Leptographium</taxon>
    </lineage>
</organism>
<feature type="domain" description="Ribonucleases P/MRP subunit Pop8-like" evidence="2">
    <location>
        <begin position="47"/>
        <end position="123"/>
    </location>
</feature>
<dbReference type="GO" id="GO:0000172">
    <property type="term" value="C:ribonuclease MRP complex"/>
    <property type="evidence" value="ECO:0007669"/>
    <property type="project" value="InterPro"/>
</dbReference>
<proteinExistence type="predicted"/>